<sequence length="97" mass="10779">MGMGTLPTAMCTMISKPQREEEKRKLLYWRITKKSRSGASGSARPRDSHAVTGASVAQPLPPLLWKIGFMVRLQQLKTPASFLLPGPGNPQTQRTFR</sequence>
<evidence type="ECO:0000313" key="2">
    <source>
        <dbReference type="EMBL" id="KAK2086164.1"/>
    </source>
</evidence>
<name>A0ABQ9TN31_SAGOE</name>
<feature type="region of interest" description="Disordered" evidence="1">
    <location>
        <begin position="1"/>
        <end position="54"/>
    </location>
</feature>
<gene>
    <name evidence="2" type="ORF">P7K49_035589</name>
</gene>
<evidence type="ECO:0000256" key="1">
    <source>
        <dbReference type="SAM" id="MobiDB-lite"/>
    </source>
</evidence>
<feature type="non-terminal residue" evidence="2">
    <location>
        <position position="97"/>
    </location>
</feature>
<dbReference type="EMBL" id="JASSZA010000020">
    <property type="protein sequence ID" value="KAK2086164.1"/>
    <property type="molecule type" value="Genomic_DNA"/>
</dbReference>
<organism evidence="2 3">
    <name type="scientific">Saguinus oedipus</name>
    <name type="common">Cotton-top tamarin</name>
    <name type="synonym">Oedipomidas oedipus</name>
    <dbReference type="NCBI Taxonomy" id="9490"/>
    <lineage>
        <taxon>Eukaryota</taxon>
        <taxon>Metazoa</taxon>
        <taxon>Chordata</taxon>
        <taxon>Craniata</taxon>
        <taxon>Vertebrata</taxon>
        <taxon>Euteleostomi</taxon>
        <taxon>Mammalia</taxon>
        <taxon>Eutheria</taxon>
        <taxon>Euarchontoglires</taxon>
        <taxon>Primates</taxon>
        <taxon>Haplorrhini</taxon>
        <taxon>Platyrrhini</taxon>
        <taxon>Cebidae</taxon>
        <taxon>Callitrichinae</taxon>
        <taxon>Saguinus</taxon>
    </lineage>
</organism>
<reference evidence="2 3" key="1">
    <citation type="submission" date="2023-05" db="EMBL/GenBank/DDBJ databases">
        <title>B98-5 Cell Line De Novo Hybrid Assembly: An Optical Mapping Approach.</title>
        <authorList>
            <person name="Kananen K."/>
            <person name="Auerbach J.A."/>
            <person name="Kautto E."/>
            <person name="Blachly J.S."/>
        </authorList>
    </citation>
    <scope>NUCLEOTIDE SEQUENCE [LARGE SCALE GENOMIC DNA]</scope>
    <source>
        <strain evidence="2">B95-8</strain>
        <tissue evidence="2">Cell line</tissue>
    </source>
</reference>
<accession>A0ABQ9TN31</accession>
<dbReference type="Proteomes" id="UP001266305">
    <property type="component" value="Unassembled WGS sequence"/>
</dbReference>
<protein>
    <submittedName>
        <fullName evidence="2">Uncharacterized protein</fullName>
    </submittedName>
</protein>
<keyword evidence="3" id="KW-1185">Reference proteome</keyword>
<evidence type="ECO:0000313" key="3">
    <source>
        <dbReference type="Proteomes" id="UP001266305"/>
    </source>
</evidence>
<comment type="caution">
    <text evidence="2">The sequence shown here is derived from an EMBL/GenBank/DDBJ whole genome shotgun (WGS) entry which is preliminary data.</text>
</comment>
<proteinExistence type="predicted"/>